<evidence type="ECO:0000313" key="3">
    <source>
        <dbReference type="Proteomes" id="UP000199347"/>
    </source>
</evidence>
<dbReference type="CDD" id="cd05379">
    <property type="entry name" value="CAP_bacterial"/>
    <property type="match status" value="1"/>
</dbReference>
<dbReference type="STRING" id="1120955.SAMN03080610_00092"/>
<proteinExistence type="predicted"/>
<dbReference type="EMBL" id="FMVW01000001">
    <property type="protein sequence ID" value="SCZ20051.1"/>
    <property type="molecule type" value="Genomic_DNA"/>
</dbReference>
<dbReference type="PROSITE" id="PS51257">
    <property type="entry name" value="PROKAR_LIPOPROTEIN"/>
    <property type="match status" value="1"/>
</dbReference>
<dbReference type="InterPro" id="IPR014044">
    <property type="entry name" value="CAP_dom"/>
</dbReference>
<protein>
    <submittedName>
        <fullName evidence="2">Uncharacterized conserved protein YkwD, contains CAP (CSP/antigen 5/PR1) domain</fullName>
    </submittedName>
</protein>
<keyword evidence="3" id="KW-1185">Reference proteome</keyword>
<dbReference type="PANTHER" id="PTHR31157:SF1">
    <property type="entry name" value="SCP DOMAIN-CONTAINING PROTEIN"/>
    <property type="match status" value="1"/>
</dbReference>
<evidence type="ECO:0000313" key="2">
    <source>
        <dbReference type="EMBL" id="SCZ20051.1"/>
    </source>
</evidence>
<sequence length="162" mass="17225">MRSFILVVTLLLAACAGPSETFQARNVPVDVAAMRAMVTEYRARHGLGPVSVSPRLNVVAERQALAMARKNDISHTVAGKLPKRVAAVGYDWGAIAENLGGGYKSEAAAFQGWVASPGHEKNLRNAYVTEIGFAGAVAPSARSGGFYALILGTEREPRQAMR</sequence>
<dbReference type="AlphaFoldDB" id="A0A1G5M5K0"/>
<dbReference type="Pfam" id="PF00188">
    <property type="entry name" value="CAP"/>
    <property type="match status" value="1"/>
</dbReference>
<dbReference type="RefSeq" id="WP_111328850.1">
    <property type="nucleotide sequence ID" value="NZ_FMVW01000001.1"/>
</dbReference>
<gene>
    <name evidence="2" type="ORF">SAMN03080610_00092</name>
</gene>
<organism evidence="2 3">
    <name type="scientific">Afifella marina DSM 2698</name>
    <dbReference type="NCBI Taxonomy" id="1120955"/>
    <lineage>
        <taxon>Bacteria</taxon>
        <taxon>Pseudomonadati</taxon>
        <taxon>Pseudomonadota</taxon>
        <taxon>Alphaproteobacteria</taxon>
        <taxon>Hyphomicrobiales</taxon>
        <taxon>Afifellaceae</taxon>
        <taxon>Afifella</taxon>
    </lineage>
</organism>
<name>A0A1G5M5K0_AFIMA</name>
<accession>A0A1G5M5K0</accession>
<dbReference type="Gene3D" id="3.40.33.10">
    <property type="entry name" value="CAP"/>
    <property type="match status" value="1"/>
</dbReference>
<dbReference type="InterPro" id="IPR035940">
    <property type="entry name" value="CAP_sf"/>
</dbReference>
<reference evidence="2 3" key="1">
    <citation type="submission" date="2016-10" db="EMBL/GenBank/DDBJ databases">
        <authorList>
            <person name="de Groot N.N."/>
        </authorList>
    </citation>
    <scope>NUCLEOTIDE SEQUENCE [LARGE SCALE GENOMIC DNA]</scope>
    <source>
        <strain evidence="2 3">DSM 2698</strain>
    </source>
</reference>
<evidence type="ECO:0000259" key="1">
    <source>
        <dbReference type="Pfam" id="PF00188"/>
    </source>
</evidence>
<dbReference type="OrthoDB" id="9811255at2"/>
<dbReference type="Proteomes" id="UP000199347">
    <property type="component" value="Unassembled WGS sequence"/>
</dbReference>
<dbReference type="PANTHER" id="PTHR31157">
    <property type="entry name" value="SCP DOMAIN-CONTAINING PROTEIN"/>
    <property type="match status" value="1"/>
</dbReference>
<feature type="domain" description="SCP" evidence="1">
    <location>
        <begin position="37"/>
        <end position="142"/>
    </location>
</feature>
<dbReference type="SUPFAM" id="SSF55797">
    <property type="entry name" value="PR-1-like"/>
    <property type="match status" value="1"/>
</dbReference>